<dbReference type="InterPro" id="IPR052035">
    <property type="entry name" value="ZnF_BED_domain_contain"/>
</dbReference>
<dbReference type="PANTHER" id="PTHR46481">
    <property type="entry name" value="ZINC FINGER BED DOMAIN-CONTAINING PROTEIN 4"/>
    <property type="match status" value="1"/>
</dbReference>
<keyword evidence="5" id="KW-0539">Nucleus</keyword>
<evidence type="ECO:0000256" key="2">
    <source>
        <dbReference type="ARBA" id="ARBA00022723"/>
    </source>
</evidence>
<evidence type="ECO:0000256" key="3">
    <source>
        <dbReference type="ARBA" id="ARBA00022771"/>
    </source>
</evidence>
<evidence type="ECO:0000313" key="8">
    <source>
        <dbReference type="Proteomes" id="UP000494163"/>
    </source>
</evidence>
<comment type="subcellular location">
    <subcellularLocation>
        <location evidence="1">Nucleus</location>
    </subcellularLocation>
</comment>
<sequence length="411" mass="46833">MNFPYSIQPHTGEYICTLLQNTCKEFGIEEFKLETLTTDNAKNMKAASNLLLGVGHHVPCFAHTINLVVDNTVKDIKCFSTVLDKVKRIVTYFKHSPAAMDVLRKLQSDEGVPEGCIRTLTQNIDTRWNSCLDMLISFIDLENTVAIALINRSKSTKILPEMLSTSELDICRDFCELLKPFKEATERVSGESYVTVSLVVPMISMSLAKIRKTIVQSADGMFMKDVLMQKADDYLTGLSKNKILIKASLLDPRFKKMYIPPTMVLEASKNILEEMQLNSEGKRRSSNLQPPEELHIAQVDRQESFFEAHNRSIQQTQSSDSPYKKEFHLYISLPNSNWEAEPIQYWTSQQQTMPHLAKLALRYLIIPGSSVSSERMASAIKCVVCDSRSRMTDRHVTQRVFLKSLAKQYWN</sequence>
<gene>
    <name evidence="7" type="ORF">Dbus_chr3Lg1596</name>
</gene>
<dbReference type="GO" id="GO:0046983">
    <property type="term" value="F:protein dimerization activity"/>
    <property type="evidence" value="ECO:0007669"/>
    <property type="project" value="InterPro"/>
</dbReference>
<keyword evidence="8" id="KW-1185">Reference proteome</keyword>
<dbReference type="SUPFAM" id="SSF53098">
    <property type="entry name" value="Ribonuclease H-like"/>
    <property type="match status" value="1"/>
</dbReference>
<keyword evidence="4" id="KW-0862">Zinc</keyword>
<evidence type="ECO:0000256" key="4">
    <source>
        <dbReference type="ARBA" id="ARBA00022833"/>
    </source>
</evidence>
<dbReference type="InterPro" id="IPR008906">
    <property type="entry name" value="HATC_C_dom"/>
</dbReference>
<dbReference type="EMBL" id="CP012525">
    <property type="protein sequence ID" value="ALC44430.1"/>
    <property type="molecule type" value="Genomic_DNA"/>
</dbReference>
<dbReference type="AlphaFoldDB" id="A0A0M4EQB0"/>
<dbReference type="InterPro" id="IPR012337">
    <property type="entry name" value="RNaseH-like_sf"/>
</dbReference>
<keyword evidence="2" id="KW-0479">Metal-binding</keyword>
<dbReference type="OrthoDB" id="7851199at2759"/>
<accession>A0A0M4EQB0</accession>
<dbReference type="GO" id="GO:0008270">
    <property type="term" value="F:zinc ion binding"/>
    <property type="evidence" value="ECO:0007669"/>
    <property type="project" value="UniProtKB-KW"/>
</dbReference>
<dbReference type="PANTHER" id="PTHR46481:SF10">
    <property type="entry name" value="ZINC FINGER BED DOMAIN-CONTAINING PROTEIN 39"/>
    <property type="match status" value="1"/>
</dbReference>
<dbReference type="SMR" id="A0A0M4EQB0"/>
<keyword evidence="3" id="KW-0863">Zinc-finger</keyword>
<feature type="domain" description="HAT C-terminal dimerisation" evidence="6">
    <location>
        <begin position="328"/>
        <end position="403"/>
    </location>
</feature>
<organism evidence="7 8">
    <name type="scientific">Drosophila busckii</name>
    <name type="common">Fruit fly</name>
    <dbReference type="NCBI Taxonomy" id="30019"/>
    <lineage>
        <taxon>Eukaryota</taxon>
        <taxon>Metazoa</taxon>
        <taxon>Ecdysozoa</taxon>
        <taxon>Arthropoda</taxon>
        <taxon>Hexapoda</taxon>
        <taxon>Insecta</taxon>
        <taxon>Pterygota</taxon>
        <taxon>Neoptera</taxon>
        <taxon>Endopterygota</taxon>
        <taxon>Diptera</taxon>
        <taxon>Brachycera</taxon>
        <taxon>Muscomorpha</taxon>
        <taxon>Ephydroidea</taxon>
        <taxon>Drosophilidae</taxon>
        <taxon>Drosophila</taxon>
    </lineage>
</organism>
<dbReference type="Pfam" id="PF05699">
    <property type="entry name" value="Dimer_Tnp_hAT"/>
    <property type="match status" value="1"/>
</dbReference>
<evidence type="ECO:0000256" key="1">
    <source>
        <dbReference type="ARBA" id="ARBA00004123"/>
    </source>
</evidence>
<dbReference type="OMA" id="RFKKMYI"/>
<dbReference type="GO" id="GO:0005634">
    <property type="term" value="C:nucleus"/>
    <property type="evidence" value="ECO:0007669"/>
    <property type="project" value="UniProtKB-SubCell"/>
</dbReference>
<evidence type="ECO:0000313" key="7">
    <source>
        <dbReference type="EMBL" id="ALC44430.1"/>
    </source>
</evidence>
<evidence type="ECO:0000256" key="5">
    <source>
        <dbReference type="ARBA" id="ARBA00023242"/>
    </source>
</evidence>
<dbReference type="Proteomes" id="UP000494163">
    <property type="component" value="Chromosome 3L"/>
</dbReference>
<evidence type="ECO:0000259" key="6">
    <source>
        <dbReference type="Pfam" id="PF05699"/>
    </source>
</evidence>
<protein>
    <submittedName>
        <fullName evidence="7">Maker722</fullName>
    </submittedName>
</protein>
<reference evidence="7 8" key="1">
    <citation type="submission" date="2015-08" db="EMBL/GenBank/DDBJ databases">
        <title>Ancestral chromatin configuration constrains chromatin evolution on differentiating sex chromosomes in Drosophila.</title>
        <authorList>
            <person name="Zhou Q."/>
            <person name="Bachtrog D."/>
        </authorList>
    </citation>
    <scope>NUCLEOTIDE SEQUENCE [LARGE SCALE GENOMIC DNA]</scope>
    <source>
        <tissue evidence="7">Whole larvae</tissue>
    </source>
</reference>
<name>A0A0M4EQB0_DROBS</name>
<proteinExistence type="predicted"/>